<dbReference type="EC" id="3.1.2.6" evidence="7"/>
<dbReference type="RefSeq" id="WP_158365641.1">
    <property type="nucleotide sequence ID" value="NZ_CP034882.1"/>
</dbReference>
<evidence type="ECO:0000256" key="4">
    <source>
        <dbReference type="ARBA" id="ARBA00022723"/>
    </source>
</evidence>
<dbReference type="InterPro" id="IPR032282">
    <property type="entry name" value="HAGH_C"/>
</dbReference>
<dbReference type="InterPro" id="IPR017782">
    <property type="entry name" value="Hydroxyacylglutathione_Hdrlase"/>
</dbReference>
<feature type="binding site" evidence="7">
    <location>
        <position position="165"/>
    </location>
    <ligand>
        <name>Zn(2+)</name>
        <dbReference type="ChEBI" id="CHEBI:29105"/>
        <label>2</label>
    </ligand>
</feature>
<dbReference type="NCBIfam" id="TIGR03413">
    <property type="entry name" value="GSH_gloB"/>
    <property type="match status" value="1"/>
</dbReference>
<keyword evidence="6 7" id="KW-0862">Zinc</keyword>
<reference evidence="9" key="1">
    <citation type="submission" date="2022-11" db="EMBL/GenBank/DDBJ databases">
        <title>The whole genome sequencing of pests is an important tool to study the evolution of the plant-insect interaction and insecticide resistance.</title>
        <authorList>
            <person name="Kananovich Y."/>
        </authorList>
    </citation>
    <scope>NUCLEOTIDE SEQUENCE</scope>
    <source>
        <strain evidence="9">BSU_Bre_2018</strain>
    </source>
</reference>
<evidence type="ECO:0000259" key="8">
    <source>
        <dbReference type="SMART" id="SM00849"/>
    </source>
</evidence>
<evidence type="ECO:0000256" key="2">
    <source>
        <dbReference type="ARBA" id="ARBA00004963"/>
    </source>
</evidence>
<comment type="subunit">
    <text evidence="7">Monomer.</text>
</comment>
<evidence type="ECO:0000256" key="7">
    <source>
        <dbReference type="HAMAP-Rule" id="MF_01374"/>
    </source>
</evidence>
<feature type="binding site" evidence="7">
    <location>
        <position position="58"/>
    </location>
    <ligand>
        <name>Zn(2+)</name>
        <dbReference type="ChEBI" id="CHEBI:29105"/>
        <label>2</label>
    </ligand>
</feature>
<comment type="cofactor">
    <cofactor evidence="7">
        <name>Zn(2+)</name>
        <dbReference type="ChEBI" id="CHEBI:29105"/>
    </cofactor>
    <text evidence="7">Binds 2 Zn(2+) ions per subunit.</text>
</comment>
<keyword evidence="5 7" id="KW-0378">Hydrolase</keyword>
<feature type="binding site" evidence="7">
    <location>
        <position position="127"/>
    </location>
    <ligand>
        <name>Zn(2+)</name>
        <dbReference type="ChEBI" id="CHEBI:29105"/>
        <label>1</label>
    </ligand>
</feature>
<keyword evidence="4 7" id="KW-0479">Metal-binding</keyword>
<dbReference type="GO" id="GO:0019243">
    <property type="term" value="P:methylglyoxal catabolic process to D-lactate via S-lactoyl-glutathione"/>
    <property type="evidence" value="ECO:0007669"/>
    <property type="project" value="UniProtKB-UniRule"/>
</dbReference>
<feature type="binding site" evidence="7">
    <location>
        <position position="57"/>
    </location>
    <ligand>
        <name>Zn(2+)</name>
        <dbReference type="ChEBI" id="CHEBI:29105"/>
        <label>2</label>
    </ligand>
</feature>
<gene>
    <name evidence="7 9" type="primary">gloB</name>
    <name evidence="9" type="ORF">OW720_01270</name>
</gene>
<dbReference type="InterPro" id="IPR050110">
    <property type="entry name" value="Glyoxalase_II_hydrolase"/>
</dbReference>
<feature type="domain" description="Metallo-beta-lactamase" evidence="8">
    <location>
        <begin position="11"/>
        <end position="165"/>
    </location>
</feature>
<feature type="binding site" evidence="7">
    <location>
        <position position="127"/>
    </location>
    <ligand>
        <name>Zn(2+)</name>
        <dbReference type="ChEBI" id="CHEBI:29105"/>
        <label>2</label>
    </ligand>
</feature>
<feature type="binding site" evidence="7">
    <location>
        <position position="53"/>
    </location>
    <ligand>
        <name>Zn(2+)</name>
        <dbReference type="ChEBI" id="CHEBI:29105"/>
        <label>1</label>
    </ligand>
</feature>
<dbReference type="Pfam" id="PF16123">
    <property type="entry name" value="HAGH_C"/>
    <property type="match status" value="1"/>
</dbReference>
<evidence type="ECO:0000256" key="1">
    <source>
        <dbReference type="ARBA" id="ARBA00001623"/>
    </source>
</evidence>
<dbReference type="SMART" id="SM00849">
    <property type="entry name" value="Lactamase_B"/>
    <property type="match status" value="1"/>
</dbReference>
<dbReference type="PANTHER" id="PTHR43705">
    <property type="entry name" value="HYDROXYACYLGLUTATHIONE HYDROLASE"/>
    <property type="match status" value="1"/>
</dbReference>
<dbReference type="PANTHER" id="PTHR43705:SF1">
    <property type="entry name" value="HYDROXYACYLGLUTATHIONE HYDROLASE GLOB"/>
    <property type="match status" value="1"/>
</dbReference>
<accession>A0AAJ5TXK3</accession>
<dbReference type="GO" id="GO:0004416">
    <property type="term" value="F:hydroxyacylglutathione hydrolase activity"/>
    <property type="evidence" value="ECO:0007669"/>
    <property type="project" value="UniProtKB-UniRule"/>
</dbReference>
<dbReference type="Proteomes" id="UP001163440">
    <property type="component" value="Chromosome"/>
</dbReference>
<dbReference type="InterPro" id="IPR001279">
    <property type="entry name" value="Metallo-B-lactamas"/>
</dbReference>
<evidence type="ECO:0000256" key="5">
    <source>
        <dbReference type="ARBA" id="ARBA00022801"/>
    </source>
</evidence>
<feature type="binding site" evidence="7">
    <location>
        <position position="110"/>
    </location>
    <ligand>
        <name>Zn(2+)</name>
        <dbReference type="ChEBI" id="CHEBI:29105"/>
        <label>1</label>
    </ligand>
</feature>
<comment type="catalytic activity">
    <reaction evidence="1 7">
        <text>an S-(2-hydroxyacyl)glutathione + H2O = a 2-hydroxy carboxylate + glutathione + H(+)</text>
        <dbReference type="Rhea" id="RHEA:21864"/>
        <dbReference type="ChEBI" id="CHEBI:15377"/>
        <dbReference type="ChEBI" id="CHEBI:15378"/>
        <dbReference type="ChEBI" id="CHEBI:57925"/>
        <dbReference type="ChEBI" id="CHEBI:58896"/>
        <dbReference type="ChEBI" id="CHEBI:71261"/>
        <dbReference type="EC" id="3.1.2.6"/>
    </reaction>
</comment>
<dbReference type="CDD" id="cd07723">
    <property type="entry name" value="hydroxyacylglutathione_hydrolase_MBL-fold"/>
    <property type="match status" value="1"/>
</dbReference>
<evidence type="ECO:0000313" key="9">
    <source>
        <dbReference type="EMBL" id="WAI19189.1"/>
    </source>
</evidence>
<name>A0AAJ5TXK3_9GAMM</name>
<organism evidence="9 10">
    <name type="scientific">Buchnera aphidicola</name>
    <name type="common">Brevicoryne brassicae</name>
    <dbReference type="NCBI Taxonomy" id="911343"/>
    <lineage>
        <taxon>Bacteria</taxon>
        <taxon>Pseudomonadati</taxon>
        <taxon>Pseudomonadota</taxon>
        <taxon>Gammaproteobacteria</taxon>
        <taxon>Enterobacterales</taxon>
        <taxon>Erwiniaceae</taxon>
        <taxon>Buchnera</taxon>
    </lineage>
</organism>
<protein>
    <recommendedName>
        <fullName evidence="7">Hydroxyacylglutathione hydrolase</fullName>
        <ecNumber evidence="7">3.1.2.6</ecNumber>
    </recommendedName>
    <alternativeName>
        <fullName evidence="7">Glyoxalase II</fullName>
        <shortName evidence="7">Glx II</shortName>
    </alternativeName>
</protein>
<dbReference type="EMBL" id="CP113406">
    <property type="protein sequence ID" value="WAI19189.1"/>
    <property type="molecule type" value="Genomic_DNA"/>
</dbReference>
<comment type="similarity">
    <text evidence="3 7">Belongs to the metallo-beta-lactamase superfamily. Glyoxalase II family.</text>
</comment>
<sequence>MMLKIIPILTDNYVWILYDKKNFCIIIDPGLSKPILKEIKKHKWFPVAILLTHNHIDHTGGVKNIIKHYPNITVFGPFETRDSNVNKIVNDGDKLFILNKEFFVFFTPGHTLGHVTYYSKPYLFCGDTVFSGGCGRVYNKKYLDMYNSIQKILSFPNETVLCCSHEYTLSNLDFSMSILPEDKDIKNFYKKTKKIIEIKKTSLPSYILLEKKINLFLRTDEYSLREAMRLDRNCNSLEVFIKLRVKKDYFWS</sequence>
<dbReference type="Pfam" id="PF00753">
    <property type="entry name" value="Lactamase_B"/>
    <property type="match status" value="2"/>
</dbReference>
<dbReference type="AlphaFoldDB" id="A0AAJ5TXK3"/>
<evidence type="ECO:0000313" key="10">
    <source>
        <dbReference type="Proteomes" id="UP001163440"/>
    </source>
</evidence>
<comment type="pathway">
    <text evidence="2 7">Secondary metabolite metabolism; methylglyoxal degradation; (R)-lactate from methylglyoxal: step 2/2.</text>
</comment>
<dbReference type="InterPro" id="IPR035680">
    <property type="entry name" value="Clx_II_MBL"/>
</dbReference>
<dbReference type="SUPFAM" id="SSF56281">
    <property type="entry name" value="Metallo-hydrolase/oxidoreductase"/>
    <property type="match status" value="1"/>
</dbReference>
<feature type="binding site" evidence="7">
    <location>
        <position position="55"/>
    </location>
    <ligand>
        <name>Zn(2+)</name>
        <dbReference type="ChEBI" id="CHEBI:29105"/>
        <label>1</label>
    </ligand>
</feature>
<proteinExistence type="inferred from homology"/>
<dbReference type="Gene3D" id="3.60.15.10">
    <property type="entry name" value="Ribonuclease Z/Hydroxyacylglutathione hydrolase-like"/>
    <property type="match status" value="1"/>
</dbReference>
<comment type="function">
    <text evidence="7">Thiolesterase that catalyzes the hydrolysis of S-D-lactoyl-glutathione to form glutathione and D-lactic acid.</text>
</comment>
<dbReference type="GO" id="GO:0046872">
    <property type="term" value="F:metal ion binding"/>
    <property type="evidence" value="ECO:0007669"/>
    <property type="project" value="UniProtKB-KW"/>
</dbReference>
<dbReference type="HAMAP" id="MF_01374">
    <property type="entry name" value="Glyoxalase_2"/>
    <property type="match status" value="1"/>
</dbReference>
<dbReference type="InterPro" id="IPR036866">
    <property type="entry name" value="RibonucZ/Hydroxyglut_hydro"/>
</dbReference>
<evidence type="ECO:0000256" key="3">
    <source>
        <dbReference type="ARBA" id="ARBA00006759"/>
    </source>
</evidence>
<evidence type="ECO:0000256" key="6">
    <source>
        <dbReference type="ARBA" id="ARBA00022833"/>
    </source>
</evidence>